<name>S5VV24_9CAUD</name>
<dbReference type="RefSeq" id="YP_008433369.1">
    <property type="nucleotide sequence ID" value="NC_022096.1"/>
</dbReference>
<dbReference type="Proteomes" id="UP000015545">
    <property type="component" value="Segment"/>
</dbReference>
<sequence>MKTTESVIASMKAAADKFVLGNKKHLAACELRMEKQAPRKPQVRKPAASTKPLTRAQQRAAETSALLSRLSITRLFGMSELRLLVRDDAMFRLVRKDNVLSIVSKKFGRAVATVTLELQSNGSRVLTAQLINNKAVLKPFSHTYGRSLSFKRILENSDAVTVAAKVRDLRAYIQDDVGELVDDLLVALHTRHRRGE</sequence>
<protein>
    <submittedName>
        <fullName evidence="2">Uncharacterized protein</fullName>
    </submittedName>
</protein>
<gene>
    <name evidence="2" type="ORF">PaBG_00038</name>
</gene>
<reference evidence="2 3" key="1">
    <citation type="journal article" date="2014" name="Genome Announc.">
        <title>Complete Genome Sequence of the Novel Giant Pseudomonas Phage PaBG.</title>
        <authorList>
            <person name="Sykilinda N.N."/>
            <person name="Bondar A.A."/>
            <person name="Gorshkova A.S."/>
            <person name="Kurochkina L.P."/>
            <person name="Kulikov E.E."/>
            <person name="Shneider M.M."/>
            <person name="Kadykov V.A."/>
            <person name="Solovjeva N.V."/>
            <person name="Kabilov M.R."/>
            <person name="Mesyanzhinov V.V."/>
            <person name="Vlassov V.V."/>
            <person name="Drukker V.V."/>
            <person name="Miroshnikov K.A."/>
        </authorList>
    </citation>
    <scope>NUCLEOTIDE SEQUENCE [LARGE SCALE GENOMIC DNA]</scope>
</reference>
<dbReference type="EMBL" id="KF147891">
    <property type="protein sequence ID" value="AGS81922.1"/>
    <property type="molecule type" value="Genomic_DNA"/>
</dbReference>
<dbReference type="GeneID" id="16574724"/>
<accession>S5VV24</accession>
<evidence type="ECO:0000313" key="3">
    <source>
        <dbReference type="Proteomes" id="UP000015545"/>
    </source>
</evidence>
<organism evidence="2 3">
    <name type="scientific">Pseudomonas phage PaBG</name>
    <dbReference type="NCBI Taxonomy" id="1335230"/>
    <lineage>
        <taxon>Viruses</taxon>
        <taxon>Duplodnaviria</taxon>
        <taxon>Heunggongvirae</taxon>
        <taxon>Uroviricota</taxon>
        <taxon>Caudoviricetes</taxon>
        <taxon>Baikalvirus</taxon>
        <taxon>Baikalvirus PaBG</taxon>
    </lineage>
</organism>
<feature type="region of interest" description="Disordered" evidence="1">
    <location>
        <begin position="35"/>
        <end position="55"/>
    </location>
</feature>
<proteinExistence type="predicted"/>
<dbReference type="KEGG" id="vg:16574724"/>
<evidence type="ECO:0000313" key="2">
    <source>
        <dbReference type="EMBL" id="AGS81922.1"/>
    </source>
</evidence>
<evidence type="ECO:0000256" key="1">
    <source>
        <dbReference type="SAM" id="MobiDB-lite"/>
    </source>
</evidence>
<keyword evidence="3" id="KW-1185">Reference proteome</keyword>